<keyword evidence="2" id="KW-0732">Signal</keyword>
<organism evidence="3 4">
    <name type="scientific">Hermanssonia centrifuga</name>
    <dbReference type="NCBI Taxonomy" id="98765"/>
    <lineage>
        <taxon>Eukaryota</taxon>
        <taxon>Fungi</taxon>
        <taxon>Dikarya</taxon>
        <taxon>Basidiomycota</taxon>
        <taxon>Agaricomycotina</taxon>
        <taxon>Agaricomycetes</taxon>
        <taxon>Polyporales</taxon>
        <taxon>Meruliaceae</taxon>
        <taxon>Hermanssonia</taxon>
    </lineage>
</organism>
<dbReference type="OrthoDB" id="4584900at2759"/>
<accession>A0A2R6S3S2</accession>
<evidence type="ECO:0000313" key="3">
    <source>
        <dbReference type="EMBL" id="PSS36926.1"/>
    </source>
</evidence>
<name>A0A2R6S3S2_9APHY</name>
<reference evidence="3 4" key="1">
    <citation type="submission" date="2018-02" db="EMBL/GenBank/DDBJ databases">
        <title>Genome sequence of the basidiomycete white-rot fungus Phlebia centrifuga.</title>
        <authorList>
            <person name="Granchi Z."/>
            <person name="Peng M."/>
            <person name="de Vries R.P."/>
            <person name="Hilden K."/>
            <person name="Makela M.R."/>
            <person name="Grigoriev I."/>
            <person name="Riley R."/>
        </authorList>
    </citation>
    <scope>NUCLEOTIDE SEQUENCE [LARGE SCALE GENOMIC DNA]</scope>
    <source>
        <strain evidence="3 4">FBCC195</strain>
    </source>
</reference>
<comment type="caution">
    <text evidence="3">The sequence shown here is derived from an EMBL/GenBank/DDBJ whole genome shotgun (WGS) entry which is preliminary data.</text>
</comment>
<evidence type="ECO:0000313" key="4">
    <source>
        <dbReference type="Proteomes" id="UP000186601"/>
    </source>
</evidence>
<feature type="region of interest" description="Disordered" evidence="1">
    <location>
        <begin position="31"/>
        <end position="110"/>
    </location>
</feature>
<feature type="signal peptide" evidence="2">
    <location>
        <begin position="1"/>
        <end position="23"/>
    </location>
</feature>
<gene>
    <name evidence="3" type="ORF">PHLCEN_2v1244</name>
</gene>
<feature type="chain" id="PRO_5015320714" evidence="2">
    <location>
        <begin position="24"/>
        <end position="267"/>
    </location>
</feature>
<dbReference type="AlphaFoldDB" id="A0A2R6S3S2"/>
<protein>
    <submittedName>
        <fullName evidence="3">Uncharacterized protein</fullName>
    </submittedName>
</protein>
<proteinExistence type="predicted"/>
<dbReference type="STRING" id="98765.A0A2R6S3S2"/>
<evidence type="ECO:0000256" key="1">
    <source>
        <dbReference type="SAM" id="MobiDB-lite"/>
    </source>
</evidence>
<sequence>MAILYFIRVCTVAVLLGTSSVLANPVASLVRPSSHVETRRAPSSPGSLPLNPTGSIPHGLESAMSNGQRLARGLSPKKPKFRRAEVDRSRPRPSPTPTSSAGPKPTKGACVSRTGIVHVTSPSNSPDDGRGARPHLDGYLGMRGNVFGEFEYTTERRDALTVTVDDCAGAPFDLVASNGFKAFPFVGGIKGFSSDSPNLAKRSYNYVYIGGVTETGPHATPRNTGNAFSAATDISEVDESAIWSFQKGSNTILEAQWVNADGCEYPG</sequence>
<dbReference type="EMBL" id="MLYV02000093">
    <property type="protein sequence ID" value="PSS36926.1"/>
    <property type="molecule type" value="Genomic_DNA"/>
</dbReference>
<keyword evidence="4" id="KW-1185">Reference proteome</keyword>
<dbReference type="Proteomes" id="UP000186601">
    <property type="component" value="Unassembled WGS sequence"/>
</dbReference>
<evidence type="ECO:0000256" key="2">
    <source>
        <dbReference type="SAM" id="SignalP"/>
    </source>
</evidence>
<feature type="compositionally biased region" description="Polar residues" evidence="1">
    <location>
        <begin position="44"/>
        <end position="54"/>
    </location>
</feature>